<dbReference type="InParanoid" id="A0A165G292"/>
<dbReference type="RefSeq" id="XP_018187211.1">
    <property type="nucleotide sequence ID" value="XM_018329357.1"/>
</dbReference>
<reference evidence="8 9" key="1">
    <citation type="journal article" date="2016" name="Fungal Biol.">
        <title>The genome of Xylona heveae provides a window into fungal endophytism.</title>
        <authorList>
            <person name="Gazis R."/>
            <person name="Kuo A."/>
            <person name="Riley R."/>
            <person name="LaButti K."/>
            <person name="Lipzen A."/>
            <person name="Lin J."/>
            <person name="Amirebrahimi M."/>
            <person name="Hesse C.N."/>
            <person name="Spatafora J.W."/>
            <person name="Henrissat B."/>
            <person name="Hainaut M."/>
            <person name="Grigoriev I.V."/>
            <person name="Hibbett D.S."/>
        </authorList>
    </citation>
    <scope>NUCLEOTIDE SEQUENCE [LARGE SCALE GENOMIC DNA]</scope>
    <source>
        <strain evidence="8 9">TC161</strain>
    </source>
</reference>
<keyword evidence="1" id="KW-0808">Transferase</keyword>
<keyword evidence="4" id="KW-0443">Lipid metabolism</keyword>
<dbReference type="GO" id="GO:0016746">
    <property type="term" value="F:acyltransferase activity"/>
    <property type="evidence" value="ECO:0007669"/>
    <property type="project" value="UniProtKB-KW"/>
</dbReference>
<name>A0A165G292_XYLHT</name>
<evidence type="ECO:0000256" key="1">
    <source>
        <dbReference type="ARBA" id="ARBA00022679"/>
    </source>
</evidence>
<evidence type="ECO:0000256" key="2">
    <source>
        <dbReference type="ARBA" id="ARBA00022692"/>
    </source>
</evidence>
<dbReference type="Proteomes" id="UP000076632">
    <property type="component" value="Unassembled WGS sequence"/>
</dbReference>
<organism evidence="8 9">
    <name type="scientific">Xylona heveae (strain CBS 132557 / TC161)</name>
    <dbReference type="NCBI Taxonomy" id="1328760"/>
    <lineage>
        <taxon>Eukaryota</taxon>
        <taxon>Fungi</taxon>
        <taxon>Dikarya</taxon>
        <taxon>Ascomycota</taxon>
        <taxon>Pezizomycotina</taxon>
        <taxon>Xylonomycetes</taxon>
        <taxon>Xylonales</taxon>
        <taxon>Xylonaceae</taxon>
        <taxon>Xylona</taxon>
    </lineage>
</organism>
<evidence type="ECO:0000313" key="9">
    <source>
        <dbReference type="Proteomes" id="UP000076632"/>
    </source>
</evidence>
<dbReference type="OrthoDB" id="272512at2759"/>
<keyword evidence="3 7" id="KW-1133">Transmembrane helix</keyword>
<proteinExistence type="predicted"/>
<dbReference type="EMBL" id="KV407460">
    <property type="protein sequence ID" value="KZF21656.1"/>
    <property type="molecule type" value="Genomic_DNA"/>
</dbReference>
<sequence>MEKFSQFRDRGSGIAPFFPVSTQPAGIKLPFHIFLFVIRLPLLITAILTYFLILRWLPIGSAGKKASLWSILAIPGIWWIDLQIDGVRKGSLAKQAARLPGPSSIIASSSTSPIDALYLAAIFDPLFTASYPSTRLVHRISLFQAIVRAFAKPRVHPPPGAQLVDLETLLREHPKRVIAVFPECTTTNGRGILPFSPSLLTAPRNAKIFPLSLRYTPADITTPVPGSYFGFLWNLLSKPTHCIRVRIAESVYNTSQDPLPPAKNSYATNYLDTLQAEDRASSSDTLTGSDSGAELTSEERNLLDKVGEALARLGRVKRVALGVREKNDFVKAWSKLRR</sequence>
<evidence type="ECO:0000256" key="4">
    <source>
        <dbReference type="ARBA" id="ARBA00023098"/>
    </source>
</evidence>
<keyword evidence="9" id="KW-1185">Reference proteome</keyword>
<dbReference type="STRING" id="1328760.A0A165G292"/>
<evidence type="ECO:0000256" key="6">
    <source>
        <dbReference type="ARBA" id="ARBA00023315"/>
    </source>
</evidence>
<keyword evidence="2 7" id="KW-0812">Transmembrane</keyword>
<keyword evidence="6" id="KW-0012">Acyltransferase</keyword>
<dbReference type="OMA" id="WFRFLWD"/>
<accession>A0A165G292</accession>
<gene>
    <name evidence="8" type="ORF">L228DRAFT_157045</name>
</gene>
<evidence type="ECO:0000256" key="3">
    <source>
        <dbReference type="ARBA" id="ARBA00022989"/>
    </source>
</evidence>
<feature type="transmembrane region" description="Helical" evidence="7">
    <location>
        <begin position="33"/>
        <end position="54"/>
    </location>
</feature>
<protein>
    <recommendedName>
        <fullName evidence="10">Vacuolar protein sorting protein Vps66</fullName>
    </recommendedName>
</protein>
<dbReference type="GO" id="GO:0006629">
    <property type="term" value="P:lipid metabolic process"/>
    <property type="evidence" value="ECO:0007669"/>
    <property type="project" value="UniProtKB-KW"/>
</dbReference>
<dbReference type="GeneID" id="28894494"/>
<evidence type="ECO:0000256" key="5">
    <source>
        <dbReference type="ARBA" id="ARBA00023136"/>
    </source>
</evidence>
<dbReference type="PANTHER" id="PTHR23063:SF60">
    <property type="entry name" value="LYSOPHOSPHATIDIC ACID:OLEOYL-COA ACYLTRANSFERASE 1"/>
    <property type="match status" value="1"/>
</dbReference>
<dbReference type="FunCoup" id="A0A165G292">
    <property type="interactions" value="60"/>
</dbReference>
<evidence type="ECO:0000313" key="8">
    <source>
        <dbReference type="EMBL" id="KZF21656.1"/>
    </source>
</evidence>
<dbReference type="AlphaFoldDB" id="A0A165G292"/>
<evidence type="ECO:0008006" key="10">
    <source>
        <dbReference type="Google" id="ProtNLM"/>
    </source>
</evidence>
<keyword evidence="5 7" id="KW-0472">Membrane</keyword>
<dbReference type="PANTHER" id="PTHR23063">
    <property type="entry name" value="PHOSPHOLIPID ACYLTRANSFERASE"/>
    <property type="match status" value="1"/>
</dbReference>
<evidence type="ECO:0000256" key="7">
    <source>
        <dbReference type="SAM" id="Phobius"/>
    </source>
</evidence>